<evidence type="ECO:0000313" key="3">
    <source>
        <dbReference type="Proteomes" id="UP000682733"/>
    </source>
</evidence>
<organism evidence="2 3">
    <name type="scientific">Didymodactylos carnosus</name>
    <dbReference type="NCBI Taxonomy" id="1234261"/>
    <lineage>
        <taxon>Eukaryota</taxon>
        <taxon>Metazoa</taxon>
        <taxon>Spiralia</taxon>
        <taxon>Gnathifera</taxon>
        <taxon>Rotifera</taxon>
        <taxon>Eurotatoria</taxon>
        <taxon>Bdelloidea</taxon>
        <taxon>Philodinida</taxon>
        <taxon>Philodinidae</taxon>
        <taxon>Didymodactylos</taxon>
    </lineage>
</organism>
<accession>A0A8S2H233</accession>
<sequence length="112" mass="13325">MKVSDFIWATRYFKDPVFEILDFEVEKPFQLDIGFAEYSRVDVLDWETRDTSHIEFGQNSYLETNSLTDLQDGGKWDLKSNELTYDTSMDLCLAILLITKQGYDQLVRHKWW</sequence>
<evidence type="ECO:0000313" key="1">
    <source>
        <dbReference type="EMBL" id="CAF0808409.1"/>
    </source>
</evidence>
<reference evidence="2" key="1">
    <citation type="submission" date="2021-02" db="EMBL/GenBank/DDBJ databases">
        <authorList>
            <person name="Nowell W R."/>
        </authorList>
    </citation>
    <scope>NUCLEOTIDE SEQUENCE</scope>
</reference>
<dbReference type="EMBL" id="CAJOBA010001373">
    <property type="protein sequence ID" value="CAF3592236.1"/>
    <property type="molecule type" value="Genomic_DNA"/>
</dbReference>
<dbReference type="AlphaFoldDB" id="A0A8S2H233"/>
<dbReference type="Proteomes" id="UP000682733">
    <property type="component" value="Unassembled WGS sequence"/>
</dbReference>
<evidence type="ECO:0000313" key="2">
    <source>
        <dbReference type="EMBL" id="CAF3592236.1"/>
    </source>
</evidence>
<dbReference type="Proteomes" id="UP000677228">
    <property type="component" value="Unassembled WGS sequence"/>
</dbReference>
<name>A0A8S2H233_9BILA</name>
<comment type="caution">
    <text evidence="2">The sequence shown here is derived from an EMBL/GenBank/DDBJ whole genome shotgun (WGS) entry which is preliminary data.</text>
</comment>
<proteinExistence type="predicted"/>
<protein>
    <submittedName>
        <fullName evidence="2">Uncharacterized protein</fullName>
    </submittedName>
</protein>
<dbReference type="EMBL" id="CAJNOK010001372">
    <property type="protein sequence ID" value="CAF0808409.1"/>
    <property type="molecule type" value="Genomic_DNA"/>
</dbReference>
<gene>
    <name evidence="1" type="ORF">OVA965_LOCUS5020</name>
    <name evidence="2" type="ORF">TMI583_LOCUS5020</name>
</gene>